<protein>
    <submittedName>
        <fullName evidence="1">DUF2877 domain-containing protein</fullName>
    </submittedName>
</protein>
<dbReference type="EMBL" id="QZWH01000024">
    <property type="protein sequence ID" value="RJT22396.1"/>
    <property type="molecule type" value="Genomic_DNA"/>
</dbReference>
<dbReference type="Proteomes" id="UP000276295">
    <property type="component" value="Unassembled WGS sequence"/>
</dbReference>
<comment type="caution">
    <text evidence="1">The sequence shown here is derived from an EMBL/GenBank/DDBJ whole genome shotgun (WGS) entry which is preliminary data.</text>
</comment>
<evidence type="ECO:0000313" key="1">
    <source>
        <dbReference type="EMBL" id="RJT22396.1"/>
    </source>
</evidence>
<accession>A0A3A5JQ28</accession>
<dbReference type="AlphaFoldDB" id="A0A3A5JQ28"/>
<dbReference type="Pfam" id="PF11392">
    <property type="entry name" value="AllH"/>
    <property type="match status" value="1"/>
</dbReference>
<reference evidence="1 2" key="1">
    <citation type="submission" date="2018-09" db="EMBL/GenBank/DDBJ databases">
        <title>Draft genome sequence of Buttiauxella izardii CCUG 35510T.</title>
        <authorList>
            <person name="Salva-Serra F."/>
            <person name="Marathe N."/>
            <person name="Moore E."/>
            <person name="Stadler-Svensson L."/>
            <person name="Engstrom-Jakobsson H."/>
        </authorList>
    </citation>
    <scope>NUCLEOTIDE SEQUENCE [LARGE SCALE GENOMIC DNA]</scope>
    <source>
        <strain evidence="1 2">CCUG 35510</strain>
    </source>
</reference>
<name>A0A3A5JQ28_9ENTR</name>
<evidence type="ECO:0000313" key="2">
    <source>
        <dbReference type="Proteomes" id="UP000276295"/>
    </source>
</evidence>
<dbReference type="InterPro" id="IPR021530">
    <property type="entry name" value="AllH-like"/>
</dbReference>
<organism evidence="1 2">
    <name type="scientific">Buttiauxella izardii</name>
    <dbReference type="NCBI Taxonomy" id="82991"/>
    <lineage>
        <taxon>Bacteria</taxon>
        <taxon>Pseudomonadati</taxon>
        <taxon>Pseudomonadota</taxon>
        <taxon>Gammaproteobacteria</taxon>
        <taxon>Enterobacterales</taxon>
        <taxon>Enterobacteriaceae</taxon>
        <taxon>Buttiauxella</taxon>
    </lineage>
</organism>
<proteinExistence type="predicted"/>
<keyword evidence="2" id="KW-1185">Reference proteome</keyword>
<gene>
    <name evidence="1" type="ORF">D6029_12125</name>
</gene>
<dbReference type="OrthoDB" id="4933449at2"/>
<sequence length="127" mass="13981">MMDAQLAKIIGFGHGLTPDGDDYLLGYLAALWSWREVEGIALHWENLQNAVPPLLSRTNDISRHYVTRGLEGHFSEPIYQLIQLLYSNAQTTQIRTAALGVMQFGSSSGVDCLAGLLHGLRTLKATL</sequence>